<feature type="transmembrane region" description="Helical" evidence="6">
    <location>
        <begin position="81"/>
        <end position="106"/>
    </location>
</feature>
<dbReference type="GO" id="GO:0016020">
    <property type="term" value="C:membrane"/>
    <property type="evidence" value="ECO:0007669"/>
    <property type="project" value="UniProtKB-SubCell"/>
</dbReference>
<evidence type="ECO:0000256" key="4">
    <source>
        <dbReference type="ARBA" id="ARBA00023136"/>
    </source>
</evidence>
<gene>
    <name evidence="7" type="ORF">B0T15DRAFT_283380</name>
</gene>
<name>A0AAJ0GPM7_9PEZI</name>
<dbReference type="InterPro" id="IPR007568">
    <property type="entry name" value="RTA1"/>
</dbReference>
<comment type="caution">
    <text evidence="7">The sequence shown here is derived from an EMBL/GenBank/DDBJ whole genome shotgun (WGS) entry which is preliminary data.</text>
</comment>
<feature type="transmembrane region" description="Helical" evidence="6">
    <location>
        <begin position="126"/>
        <end position="148"/>
    </location>
</feature>
<comment type="subcellular location">
    <subcellularLocation>
        <location evidence="1">Membrane</location>
        <topology evidence="1">Multi-pass membrane protein</topology>
    </subcellularLocation>
</comment>
<evidence type="ECO:0000256" key="3">
    <source>
        <dbReference type="ARBA" id="ARBA00022989"/>
    </source>
</evidence>
<keyword evidence="2 6" id="KW-0812">Transmembrane</keyword>
<feature type="region of interest" description="Disordered" evidence="5">
    <location>
        <begin position="300"/>
        <end position="364"/>
    </location>
</feature>
<keyword evidence="3 6" id="KW-1133">Transmembrane helix</keyword>
<organism evidence="7 8">
    <name type="scientific">Chaetomium strumarium</name>
    <dbReference type="NCBI Taxonomy" id="1170767"/>
    <lineage>
        <taxon>Eukaryota</taxon>
        <taxon>Fungi</taxon>
        <taxon>Dikarya</taxon>
        <taxon>Ascomycota</taxon>
        <taxon>Pezizomycotina</taxon>
        <taxon>Sordariomycetes</taxon>
        <taxon>Sordariomycetidae</taxon>
        <taxon>Sordariales</taxon>
        <taxon>Chaetomiaceae</taxon>
        <taxon>Chaetomium</taxon>
    </lineage>
</organism>
<protein>
    <submittedName>
        <fullName evidence="7">RTA1 like protein-domain-containing protein</fullName>
    </submittedName>
</protein>
<keyword evidence="4 6" id="KW-0472">Membrane</keyword>
<feature type="transmembrane region" description="Helical" evidence="6">
    <location>
        <begin position="205"/>
        <end position="224"/>
    </location>
</feature>
<dbReference type="PANTHER" id="PTHR31465">
    <property type="entry name" value="PROTEIN RTA1-RELATED"/>
    <property type="match status" value="1"/>
</dbReference>
<dbReference type="Pfam" id="PF04479">
    <property type="entry name" value="RTA1"/>
    <property type="match status" value="1"/>
</dbReference>
<dbReference type="AlphaFoldDB" id="A0AAJ0GPM7"/>
<dbReference type="Proteomes" id="UP001273166">
    <property type="component" value="Unassembled WGS sequence"/>
</dbReference>
<proteinExistence type="predicted"/>
<evidence type="ECO:0000256" key="1">
    <source>
        <dbReference type="ARBA" id="ARBA00004141"/>
    </source>
</evidence>
<evidence type="ECO:0000256" key="5">
    <source>
        <dbReference type="SAM" id="MobiDB-lite"/>
    </source>
</evidence>
<evidence type="ECO:0000313" key="7">
    <source>
        <dbReference type="EMBL" id="KAK3303756.1"/>
    </source>
</evidence>
<keyword evidence="8" id="KW-1185">Reference proteome</keyword>
<feature type="transmembrane region" description="Helical" evidence="6">
    <location>
        <begin position="160"/>
        <end position="184"/>
    </location>
</feature>
<feature type="transmembrane region" description="Helical" evidence="6">
    <location>
        <begin position="49"/>
        <end position="69"/>
    </location>
</feature>
<dbReference type="RefSeq" id="XP_062719536.1">
    <property type="nucleotide sequence ID" value="XM_062863610.1"/>
</dbReference>
<feature type="transmembrane region" description="Helical" evidence="6">
    <location>
        <begin position="20"/>
        <end position="42"/>
    </location>
</feature>
<dbReference type="EMBL" id="JAUDZG010000006">
    <property type="protein sequence ID" value="KAK3303756.1"/>
    <property type="molecule type" value="Genomic_DNA"/>
</dbReference>
<feature type="transmembrane region" description="Helical" evidence="6">
    <location>
        <begin position="239"/>
        <end position="258"/>
    </location>
</feature>
<evidence type="ECO:0000313" key="8">
    <source>
        <dbReference type="Proteomes" id="UP001273166"/>
    </source>
</evidence>
<reference evidence="7" key="2">
    <citation type="submission" date="2023-06" db="EMBL/GenBank/DDBJ databases">
        <authorList>
            <consortium name="Lawrence Berkeley National Laboratory"/>
            <person name="Mondo S.J."/>
            <person name="Hensen N."/>
            <person name="Bonometti L."/>
            <person name="Westerberg I."/>
            <person name="Brannstrom I.O."/>
            <person name="Guillou S."/>
            <person name="Cros-Aarteil S."/>
            <person name="Calhoun S."/>
            <person name="Haridas S."/>
            <person name="Kuo A."/>
            <person name="Pangilinan J."/>
            <person name="Riley R."/>
            <person name="Labutti K."/>
            <person name="Andreopoulos B."/>
            <person name="Lipzen A."/>
            <person name="Chen C."/>
            <person name="Yanf M."/>
            <person name="Daum C."/>
            <person name="Ng V."/>
            <person name="Clum A."/>
            <person name="Steindorff A."/>
            <person name="Ohm R."/>
            <person name="Martin F."/>
            <person name="Silar P."/>
            <person name="Natvig D."/>
            <person name="Lalanne C."/>
            <person name="Gautier V."/>
            <person name="Ament-Velasquez S.L."/>
            <person name="Kruys A."/>
            <person name="Hutchinson M.I."/>
            <person name="Powell A.J."/>
            <person name="Barry K."/>
            <person name="Miller A.N."/>
            <person name="Grigoriev I.V."/>
            <person name="Debuchy R."/>
            <person name="Gladieux P."/>
            <person name="Thoren M.H."/>
            <person name="Johannesson H."/>
        </authorList>
    </citation>
    <scope>NUCLEOTIDE SEQUENCE</scope>
    <source>
        <strain evidence="7">CBS 333.67</strain>
    </source>
</reference>
<accession>A0AAJ0GPM7</accession>
<evidence type="ECO:0000256" key="6">
    <source>
        <dbReference type="SAM" id="Phobius"/>
    </source>
</evidence>
<evidence type="ECO:0000256" key="2">
    <source>
        <dbReference type="ARBA" id="ARBA00022692"/>
    </source>
</evidence>
<dbReference type="PANTHER" id="PTHR31465:SF35">
    <property type="entry name" value="RTA1 DOMAIN PROTEIN-RELATED"/>
    <property type="match status" value="1"/>
</dbReference>
<sequence>MADDSSKYKQFKLYHYEPNLGANIVFIVLFAATGIGHVVLLVRKRVWYFIPFVIGCIFEAIGYVGRAIAAKEAPNYTLTAYILQTILILLGPALFAASIYMILARLIRFLGAEDYALVRTNWMTKIFVAGDVLSFLGQSAGGGIMAKAKTPDDQEMGENVILGGLGIQIIFFGFFVITTIVFHVRIAKKPTPRSYAVTTPWRQHILALYVTSVLILVRSIFRMAEFALGNDGVLMQSEAYLLGLDGALMFLVTAVFLWSHPSRVLGPAYKEALASANDSVVESGRDTADSFQMMVVSAPSSSVHPDTLPEGTKLPSAAGAYDGGDPRSGMGSSRGGYTTPAGYERSRNDWSPRAHRYSSSYQRE</sequence>
<reference evidence="7" key="1">
    <citation type="journal article" date="2023" name="Mol. Phylogenet. Evol.">
        <title>Genome-scale phylogeny and comparative genomics of the fungal order Sordariales.</title>
        <authorList>
            <person name="Hensen N."/>
            <person name="Bonometti L."/>
            <person name="Westerberg I."/>
            <person name="Brannstrom I.O."/>
            <person name="Guillou S."/>
            <person name="Cros-Aarteil S."/>
            <person name="Calhoun S."/>
            <person name="Haridas S."/>
            <person name="Kuo A."/>
            <person name="Mondo S."/>
            <person name="Pangilinan J."/>
            <person name="Riley R."/>
            <person name="LaButti K."/>
            <person name="Andreopoulos B."/>
            <person name="Lipzen A."/>
            <person name="Chen C."/>
            <person name="Yan M."/>
            <person name="Daum C."/>
            <person name="Ng V."/>
            <person name="Clum A."/>
            <person name="Steindorff A."/>
            <person name="Ohm R.A."/>
            <person name="Martin F."/>
            <person name="Silar P."/>
            <person name="Natvig D.O."/>
            <person name="Lalanne C."/>
            <person name="Gautier V."/>
            <person name="Ament-Velasquez S.L."/>
            <person name="Kruys A."/>
            <person name="Hutchinson M.I."/>
            <person name="Powell A.J."/>
            <person name="Barry K."/>
            <person name="Miller A.N."/>
            <person name="Grigoriev I.V."/>
            <person name="Debuchy R."/>
            <person name="Gladieux P."/>
            <person name="Hiltunen Thoren M."/>
            <person name="Johannesson H."/>
        </authorList>
    </citation>
    <scope>NUCLEOTIDE SEQUENCE</scope>
    <source>
        <strain evidence="7">CBS 333.67</strain>
    </source>
</reference>
<dbReference type="GeneID" id="87882439"/>